<evidence type="ECO:0000256" key="2">
    <source>
        <dbReference type="ARBA" id="ARBA00022448"/>
    </source>
</evidence>
<evidence type="ECO:0000256" key="4">
    <source>
        <dbReference type="ARBA" id="ARBA00022847"/>
    </source>
</evidence>
<dbReference type="SUPFAM" id="SSF103473">
    <property type="entry name" value="MFS general substrate transporter"/>
    <property type="match status" value="1"/>
</dbReference>
<evidence type="ECO:0000313" key="6">
    <source>
        <dbReference type="EMBL" id="SMG61183.1"/>
    </source>
</evidence>
<dbReference type="Gene3D" id="1.20.1720.10">
    <property type="entry name" value="Multidrug resistance protein D"/>
    <property type="match status" value="1"/>
</dbReference>
<keyword evidence="5" id="KW-0472">Membrane</keyword>
<dbReference type="GO" id="GO:0005886">
    <property type="term" value="C:plasma membrane"/>
    <property type="evidence" value="ECO:0007669"/>
    <property type="project" value="UniProtKB-SubCell"/>
</dbReference>
<dbReference type="InterPro" id="IPR051084">
    <property type="entry name" value="H+-coupled_symporters"/>
</dbReference>
<keyword evidence="7" id="KW-1185">Reference proteome</keyword>
<evidence type="ECO:0000256" key="1">
    <source>
        <dbReference type="ARBA" id="ARBA00004651"/>
    </source>
</evidence>
<sequence length="205" mass="22346">MEPTFIELAAHAQSSRVAAQEPATSSAAGNQTAQLLNTTAVFAVGFLGRPIGGWRPAVYAEERRPALLVSVVLMCTGSLIIVLQQFVLTTHQLAIWGWHVPFFFGAAGALATMRVRSSMEETSEFEKARGVQPKQKKQNSLSELRKHPRAVLTVVGLTIGGTIAFYTYSICMQKFLVNTIGMSKHDAMLQPVIGWISDRIEGSAR</sequence>
<keyword evidence="5" id="KW-0812">Transmembrane</keyword>
<dbReference type="EMBL" id="FXAT01000020">
    <property type="protein sequence ID" value="SMG61183.1"/>
    <property type="molecule type" value="Genomic_DNA"/>
</dbReference>
<dbReference type="AlphaFoldDB" id="A0A1X7M6P5"/>
<accession>A0A1X7M6P5</accession>
<keyword evidence="4" id="KW-0769">Symport</keyword>
<gene>
    <name evidence="6" type="ORF">SAMN06265784_1204</name>
</gene>
<dbReference type="PANTHER" id="PTHR43528">
    <property type="entry name" value="ALPHA-KETOGLUTARATE PERMEASE"/>
    <property type="match status" value="1"/>
</dbReference>
<dbReference type="PANTHER" id="PTHR43528:SF5">
    <property type="entry name" value="PROLINE_BETAINE TRANSPORTER"/>
    <property type="match status" value="1"/>
</dbReference>
<keyword evidence="5" id="KW-1133">Transmembrane helix</keyword>
<protein>
    <submittedName>
        <fullName evidence="6">Uncharacterized protein</fullName>
    </submittedName>
</protein>
<evidence type="ECO:0000313" key="7">
    <source>
        <dbReference type="Proteomes" id="UP000193228"/>
    </source>
</evidence>
<reference evidence="7" key="1">
    <citation type="submission" date="2017-04" db="EMBL/GenBank/DDBJ databases">
        <authorList>
            <person name="Varghese N."/>
            <person name="Submissions S."/>
        </authorList>
    </citation>
    <scope>NUCLEOTIDE SEQUENCE [LARGE SCALE GENOMIC DNA]</scope>
    <source>
        <strain evidence="7">LMG 29540</strain>
    </source>
</reference>
<dbReference type="InterPro" id="IPR036259">
    <property type="entry name" value="MFS_trans_sf"/>
</dbReference>
<dbReference type="Proteomes" id="UP000193228">
    <property type="component" value="Unassembled WGS sequence"/>
</dbReference>
<evidence type="ECO:0000256" key="3">
    <source>
        <dbReference type="ARBA" id="ARBA00022475"/>
    </source>
</evidence>
<feature type="transmembrane region" description="Helical" evidence="5">
    <location>
        <begin position="150"/>
        <end position="168"/>
    </location>
</feature>
<keyword evidence="3" id="KW-1003">Cell membrane</keyword>
<dbReference type="STRING" id="1515439.SAMN06265784_1204"/>
<name>A0A1X7M6P5_9BURK</name>
<keyword evidence="2" id="KW-0813">Transport</keyword>
<comment type="subcellular location">
    <subcellularLocation>
        <location evidence="1">Cell membrane</location>
        <topology evidence="1">Multi-pass membrane protein</topology>
    </subcellularLocation>
</comment>
<feature type="transmembrane region" description="Helical" evidence="5">
    <location>
        <begin position="93"/>
        <end position="113"/>
    </location>
</feature>
<organism evidence="6 7">
    <name type="scientific">Paraburkholderia susongensis</name>
    <dbReference type="NCBI Taxonomy" id="1515439"/>
    <lineage>
        <taxon>Bacteria</taxon>
        <taxon>Pseudomonadati</taxon>
        <taxon>Pseudomonadota</taxon>
        <taxon>Betaproteobacteria</taxon>
        <taxon>Burkholderiales</taxon>
        <taxon>Burkholderiaceae</taxon>
        <taxon>Paraburkholderia</taxon>
    </lineage>
</organism>
<dbReference type="GO" id="GO:0015293">
    <property type="term" value="F:symporter activity"/>
    <property type="evidence" value="ECO:0007669"/>
    <property type="project" value="UniProtKB-KW"/>
</dbReference>
<feature type="transmembrane region" description="Helical" evidence="5">
    <location>
        <begin position="65"/>
        <end position="87"/>
    </location>
</feature>
<evidence type="ECO:0000256" key="5">
    <source>
        <dbReference type="SAM" id="Phobius"/>
    </source>
</evidence>
<proteinExistence type="predicted"/>